<evidence type="ECO:0000313" key="1">
    <source>
        <dbReference type="EMBL" id="AZI57615.1"/>
    </source>
</evidence>
<dbReference type="EMBL" id="CP034170">
    <property type="protein sequence ID" value="AZI57615.1"/>
    <property type="molecule type" value="Genomic_DNA"/>
</dbReference>
<reference evidence="1 2" key="2">
    <citation type="submission" date="2018-12" db="EMBL/GenBank/DDBJ databases">
        <title>Nakamurella antarcticus sp. nov., isolated from Antarctica South Shetland Islands soil.</title>
        <authorList>
            <person name="Peng F."/>
        </authorList>
    </citation>
    <scope>NUCLEOTIDE SEQUENCE [LARGE SCALE GENOMIC DNA]</scope>
    <source>
        <strain evidence="1 2">S14-144</strain>
    </source>
</reference>
<evidence type="ECO:0000313" key="2">
    <source>
        <dbReference type="Proteomes" id="UP000268084"/>
    </source>
</evidence>
<dbReference type="Proteomes" id="UP000268084">
    <property type="component" value="Chromosome"/>
</dbReference>
<dbReference type="KEGG" id="nak:EH165_05050"/>
<proteinExistence type="predicted"/>
<accession>A0A3G8ZLA7</accession>
<gene>
    <name evidence="1" type="ORF">EH165_05050</name>
</gene>
<protein>
    <submittedName>
        <fullName evidence="1">Uncharacterized protein</fullName>
    </submittedName>
</protein>
<sequence>MITPEEASVRPLISEADTIERLTDIVGEACNPGQLWILPLDENHCQLPIIIPVAGIPQRPTATMMHNLMMSVRETLPPAGAASIVYVLERMGSRSVTASDRMWAAAIHRLAFVSTLEVHGVYLSHSGGISVLGSADLAQRRIPVSSVRPRGLRSRTRSTRPIR</sequence>
<name>A0A3G8ZLA7_9ACTN</name>
<dbReference type="RefSeq" id="WP_124798300.1">
    <property type="nucleotide sequence ID" value="NZ_CP034170.1"/>
</dbReference>
<organism evidence="1 2">
    <name type="scientific">Nakamurella antarctica</name>
    <dbReference type="NCBI Taxonomy" id="1902245"/>
    <lineage>
        <taxon>Bacteria</taxon>
        <taxon>Bacillati</taxon>
        <taxon>Actinomycetota</taxon>
        <taxon>Actinomycetes</taxon>
        <taxon>Nakamurellales</taxon>
        <taxon>Nakamurellaceae</taxon>
        <taxon>Nakamurella</taxon>
    </lineage>
</organism>
<keyword evidence="2" id="KW-1185">Reference proteome</keyword>
<reference evidence="1 2" key="1">
    <citation type="submission" date="2018-11" db="EMBL/GenBank/DDBJ databases">
        <authorList>
            <person name="Da X."/>
        </authorList>
    </citation>
    <scope>NUCLEOTIDE SEQUENCE [LARGE SCALE GENOMIC DNA]</scope>
    <source>
        <strain evidence="1 2">S14-144</strain>
    </source>
</reference>
<dbReference type="OrthoDB" id="5123240at2"/>
<dbReference type="AlphaFoldDB" id="A0A3G8ZLA7"/>